<dbReference type="SUPFAM" id="SSF53649">
    <property type="entry name" value="Alkaline phosphatase-like"/>
    <property type="match status" value="1"/>
</dbReference>
<reference evidence="4 5" key="1">
    <citation type="submission" date="2021-04" db="EMBL/GenBank/DDBJ databases">
        <authorList>
            <person name="Bliznina A."/>
        </authorList>
    </citation>
    <scope>NUCLEOTIDE SEQUENCE [LARGE SCALE GENOMIC DNA]</scope>
</reference>
<dbReference type="Pfam" id="PF00245">
    <property type="entry name" value="Alk_phosphatase"/>
    <property type="match status" value="1"/>
</dbReference>
<dbReference type="EMBL" id="OU015569">
    <property type="protein sequence ID" value="CAG5095198.1"/>
    <property type="molecule type" value="Genomic_DNA"/>
</dbReference>
<evidence type="ECO:0000256" key="2">
    <source>
        <dbReference type="ARBA" id="ARBA00022553"/>
    </source>
</evidence>
<name>A0ABN7SDM2_OIKDI</name>
<organism evidence="4 5">
    <name type="scientific">Oikopleura dioica</name>
    <name type="common">Tunicate</name>
    <dbReference type="NCBI Taxonomy" id="34765"/>
    <lineage>
        <taxon>Eukaryota</taxon>
        <taxon>Metazoa</taxon>
        <taxon>Chordata</taxon>
        <taxon>Tunicata</taxon>
        <taxon>Appendicularia</taxon>
        <taxon>Copelata</taxon>
        <taxon>Oikopleuridae</taxon>
        <taxon>Oikopleura</taxon>
    </lineage>
</organism>
<dbReference type="InterPro" id="IPR001952">
    <property type="entry name" value="Alkaline_phosphatase"/>
</dbReference>
<dbReference type="PANTHER" id="PTHR11596">
    <property type="entry name" value="ALKALINE PHOSPHATASE"/>
    <property type="match status" value="1"/>
</dbReference>
<dbReference type="InterPro" id="IPR017850">
    <property type="entry name" value="Alkaline_phosphatase_core_sf"/>
</dbReference>
<comment type="similarity">
    <text evidence="3">Belongs to the alkaline phosphatase family.</text>
</comment>
<proteinExistence type="inferred from homology"/>
<evidence type="ECO:0000313" key="4">
    <source>
        <dbReference type="EMBL" id="CAG5095198.1"/>
    </source>
</evidence>
<dbReference type="CDD" id="cd16012">
    <property type="entry name" value="ALP"/>
    <property type="match status" value="1"/>
</dbReference>
<protein>
    <recommendedName>
        <fullName evidence="1">alkaline phosphatase</fullName>
        <ecNumber evidence="1">3.1.3.1</ecNumber>
    </recommendedName>
</protein>
<dbReference type="PRINTS" id="PR00113">
    <property type="entry name" value="ALKPHPHTASE"/>
</dbReference>
<dbReference type="PANTHER" id="PTHR11596:SF5">
    <property type="entry name" value="ALKALINE PHOSPHATASE"/>
    <property type="match status" value="1"/>
</dbReference>
<accession>A0ABN7SDM2</accession>
<dbReference type="SMART" id="SM00098">
    <property type="entry name" value="alkPPc"/>
    <property type="match status" value="1"/>
</dbReference>
<dbReference type="Proteomes" id="UP001158576">
    <property type="component" value="Chromosome XSR"/>
</dbReference>
<sequence>MESLDWTGMAKTYSVDVQTPDSASTANALFSGFKTTWSTAGVTAKVDFRQNCESFPEEEKSWQNEINEGKSDESVAESILVKAKKQGKKTALVTSTRLTHATPSAVYAHYSDRWHEKSGDDDFCPSIARQLVSNARFFDIIFGGGMKNIGPELDRLSSPHKVISTKEELMTLNKTESYLGIFADGHLPYKTDRDPESDPSLVEMTIAALKNFESHEDGYVMIVEGGRIDHGHHANQAHKALEEFVEFDDTIETVLKHVNLDETLVIVTADHSHSFTITGYGARNSSVFGDATISMKYSEKYDPRYPGSFTKIQYAQSKAKEELKYNQPQEVTHDKDYLFPGSVSKRDVDHGADDVPVYASGPMSHLLVGTYEQSYIFTVMMFSLCLEEFESAPHCQ</sequence>
<gene>
    <name evidence="4" type="ORF">OKIOD_LOCUS5633</name>
</gene>
<dbReference type="EC" id="3.1.3.1" evidence="1"/>
<keyword evidence="5" id="KW-1185">Reference proteome</keyword>
<keyword evidence="2" id="KW-0597">Phosphoprotein</keyword>
<dbReference type="Gene3D" id="3.40.720.10">
    <property type="entry name" value="Alkaline Phosphatase, subunit A"/>
    <property type="match status" value="1"/>
</dbReference>
<evidence type="ECO:0000313" key="5">
    <source>
        <dbReference type="Proteomes" id="UP001158576"/>
    </source>
</evidence>
<evidence type="ECO:0000256" key="1">
    <source>
        <dbReference type="ARBA" id="ARBA00012647"/>
    </source>
</evidence>
<evidence type="ECO:0000256" key="3">
    <source>
        <dbReference type="RuleBase" id="RU003946"/>
    </source>
</evidence>